<evidence type="ECO:0000313" key="4">
    <source>
        <dbReference type="Proteomes" id="UP000194221"/>
    </source>
</evidence>
<keyword evidence="1" id="KW-0479">Metal-binding</keyword>
<dbReference type="Gene3D" id="3.30.70.100">
    <property type="match status" value="1"/>
</dbReference>
<reference evidence="3 4" key="1">
    <citation type="submission" date="2015-03" db="EMBL/GenBank/DDBJ databases">
        <title>Genome sequence of Tenacibaculum sp. S2-2, isolated from intestinal microbiota of sea cucumber, Apostichopus japonicas.</title>
        <authorList>
            <person name="Shao Z."/>
            <person name="Wang L."/>
            <person name="Li X."/>
        </authorList>
    </citation>
    <scope>NUCLEOTIDE SEQUENCE [LARGE SCALE GENOMIC DNA]</scope>
    <source>
        <strain evidence="3 4">S2-2</strain>
    </source>
</reference>
<protein>
    <submittedName>
        <fullName evidence="3">Heavy metal transporter</fullName>
    </submittedName>
</protein>
<feature type="domain" description="HMA" evidence="2">
    <location>
        <begin position="1"/>
        <end position="65"/>
    </location>
</feature>
<dbReference type="InParanoid" id="A0A1Y2PAE3"/>
<sequence>MKQEIYIENLKCGGCANTIINGLNALEEVENTEVDVEKSLVSFSTELTSLEVVKEKLSKLGYPEVGDKNTVLHKAKSFVSCAVGRVNKQ</sequence>
<evidence type="ECO:0000313" key="3">
    <source>
        <dbReference type="EMBL" id="OSY87001.1"/>
    </source>
</evidence>
<keyword evidence="4" id="KW-1185">Reference proteome</keyword>
<evidence type="ECO:0000256" key="1">
    <source>
        <dbReference type="ARBA" id="ARBA00022723"/>
    </source>
</evidence>
<dbReference type="PROSITE" id="PS01047">
    <property type="entry name" value="HMA_1"/>
    <property type="match status" value="1"/>
</dbReference>
<dbReference type="SUPFAM" id="SSF55008">
    <property type="entry name" value="HMA, heavy metal-associated domain"/>
    <property type="match status" value="1"/>
</dbReference>
<dbReference type="EMBL" id="LAPZ01000016">
    <property type="protein sequence ID" value="OSY87001.1"/>
    <property type="molecule type" value="Genomic_DNA"/>
</dbReference>
<gene>
    <name evidence="3" type="ORF">WH52_13720</name>
</gene>
<accession>A0A1Y2PAE3</accession>
<dbReference type="InterPro" id="IPR006121">
    <property type="entry name" value="HMA_dom"/>
</dbReference>
<dbReference type="CDD" id="cd00371">
    <property type="entry name" value="HMA"/>
    <property type="match status" value="1"/>
</dbReference>
<dbReference type="Pfam" id="PF00403">
    <property type="entry name" value="HMA"/>
    <property type="match status" value="1"/>
</dbReference>
<dbReference type="Proteomes" id="UP000194221">
    <property type="component" value="Unassembled WGS sequence"/>
</dbReference>
<proteinExistence type="predicted"/>
<evidence type="ECO:0000259" key="2">
    <source>
        <dbReference type="PROSITE" id="PS50846"/>
    </source>
</evidence>
<organism evidence="3 4">
    <name type="scientific">Tenacibaculum holothuriorum</name>
    <dbReference type="NCBI Taxonomy" id="1635173"/>
    <lineage>
        <taxon>Bacteria</taxon>
        <taxon>Pseudomonadati</taxon>
        <taxon>Bacteroidota</taxon>
        <taxon>Flavobacteriia</taxon>
        <taxon>Flavobacteriales</taxon>
        <taxon>Flavobacteriaceae</taxon>
        <taxon>Tenacibaculum</taxon>
    </lineage>
</organism>
<comment type="caution">
    <text evidence="3">The sequence shown here is derived from an EMBL/GenBank/DDBJ whole genome shotgun (WGS) entry which is preliminary data.</text>
</comment>
<dbReference type="InterPro" id="IPR036163">
    <property type="entry name" value="HMA_dom_sf"/>
</dbReference>
<dbReference type="GO" id="GO:0046872">
    <property type="term" value="F:metal ion binding"/>
    <property type="evidence" value="ECO:0007669"/>
    <property type="project" value="UniProtKB-KW"/>
</dbReference>
<dbReference type="AlphaFoldDB" id="A0A1Y2PAE3"/>
<dbReference type="OrthoDB" id="677920at2"/>
<dbReference type="InterPro" id="IPR017969">
    <property type="entry name" value="Heavy-metal-associated_CS"/>
</dbReference>
<dbReference type="STRING" id="1635173.WH52_13720"/>
<name>A0A1Y2PAE3_9FLAO</name>
<dbReference type="PROSITE" id="PS50846">
    <property type="entry name" value="HMA_2"/>
    <property type="match status" value="1"/>
</dbReference>